<feature type="non-terminal residue" evidence="1">
    <location>
        <position position="1"/>
    </location>
</feature>
<gene>
    <name evidence="1" type="ORF">PAXRUDRAFT_155954</name>
</gene>
<evidence type="ECO:0000313" key="1">
    <source>
        <dbReference type="EMBL" id="KIK81522.1"/>
    </source>
</evidence>
<name>A0A0D0CFP3_9AGAM</name>
<protein>
    <submittedName>
        <fullName evidence="1">Uncharacterized protein</fullName>
    </submittedName>
</protein>
<dbReference type="InParanoid" id="A0A0D0CFP3"/>
<dbReference type="Proteomes" id="UP000054538">
    <property type="component" value="Unassembled WGS sequence"/>
</dbReference>
<accession>A0A0D0CFP3</accession>
<organism evidence="1 2">
    <name type="scientific">Paxillus rubicundulus Ve08.2h10</name>
    <dbReference type="NCBI Taxonomy" id="930991"/>
    <lineage>
        <taxon>Eukaryota</taxon>
        <taxon>Fungi</taxon>
        <taxon>Dikarya</taxon>
        <taxon>Basidiomycota</taxon>
        <taxon>Agaricomycotina</taxon>
        <taxon>Agaricomycetes</taxon>
        <taxon>Agaricomycetidae</taxon>
        <taxon>Boletales</taxon>
        <taxon>Paxilineae</taxon>
        <taxon>Paxillaceae</taxon>
        <taxon>Paxillus</taxon>
    </lineage>
</organism>
<evidence type="ECO:0000313" key="2">
    <source>
        <dbReference type="Proteomes" id="UP000054538"/>
    </source>
</evidence>
<sequence length="72" mass="7932">HPDIDTFCIPPAGLQDYALNLLHLMSAPNQCQYEIQRMETSITKAPLILSLSPAHSLGVPLCMTTDTVEIRP</sequence>
<dbReference type="AlphaFoldDB" id="A0A0D0CFP3"/>
<reference evidence="1 2" key="1">
    <citation type="submission" date="2014-04" db="EMBL/GenBank/DDBJ databases">
        <authorList>
            <consortium name="DOE Joint Genome Institute"/>
            <person name="Kuo A."/>
            <person name="Kohler A."/>
            <person name="Jargeat P."/>
            <person name="Nagy L.G."/>
            <person name="Floudas D."/>
            <person name="Copeland A."/>
            <person name="Barry K.W."/>
            <person name="Cichocki N."/>
            <person name="Veneault-Fourrey C."/>
            <person name="LaButti K."/>
            <person name="Lindquist E.A."/>
            <person name="Lipzen A."/>
            <person name="Lundell T."/>
            <person name="Morin E."/>
            <person name="Murat C."/>
            <person name="Sun H."/>
            <person name="Tunlid A."/>
            <person name="Henrissat B."/>
            <person name="Grigoriev I.V."/>
            <person name="Hibbett D.S."/>
            <person name="Martin F."/>
            <person name="Nordberg H.P."/>
            <person name="Cantor M.N."/>
            <person name="Hua S.X."/>
        </authorList>
    </citation>
    <scope>NUCLEOTIDE SEQUENCE [LARGE SCALE GENOMIC DNA]</scope>
    <source>
        <strain evidence="1 2">Ve08.2h10</strain>
    </source>
</reference>
<dbReference type="OrthoDB" id="2669721at2759"/>
<proteinExistence type="predicted"/>
<dbReference type="HOGENOM" id="CLU_149057_1_0_1"/>
<dbReference type="EMBL" id="KN825784">
    <property type="protein sequence ID" value="KIK81522.1"/>
    <property type="molecule type" value="Genomic_DNA"/>
</dbReference>
<reference evidence="2" key="2">
    <citation type="submission" date="2015-01" db="EMBL/GenBank/DDBJ databases">
        <title>Evolutionary Origins and Diversification of the Mycorrhizal Mutualists.</title>
        <authorList>
            <consortium name="DOE Joint Genome Institute"/>
            <consortium name="Mycorrhizal Genomics Consortium"/>
            <person name="Kohler A."/>
            <person name="Kuo A."/>
            <person name="Nagy L.G."/>
            <person name="Floudas D."/>
            <person name="Copeland A."/>
            <person name="Barry K.W."/>
            <person name="Cichocki N."/>
            <person name="Veneault-Fourrey C."/>
            <person name="LaButti K."/>
            <person name="Lindquist E.A."/>
            <person name="Lipzen A."/>
            <person name="Lundell T."/>
            <person name="Morin E."/>
            <person name="Murat C."/>
            <person name="Riley R."/>
            <person name="Ohm R."/>
            <person name="Sun H."/>
            <person name="Tunlid A."/>
            <person name="Henrissat B."/>
            <person name="Grigoriev I.V."/>
            <person name="Hibbett D.S."/>
            <person name="Martin F."/>
        </authorList>
    </citation>
    <scope>NUCLEOTIDE SEQUENCE [LARGE SCALE GENOMIC DNA]</scope>
    <source>
        <strain evidence="2">Ve08.2h10</strain>
    </source>
</reference>
<keyword evidence="2" id="KW-1185">Reference proteome</keyword>